<evidence type="ECO:0000313" key="2">
    <source>
        <dbReference type="EMBL" id="MCW3483661.1"/>
    </source>
</evidence>
<dbReference type="InterPro" id="IPR026634">
    <property type="entry name" value="TPST-like"/>
</dbReference>
<protein>
    <submittedName>
        <fullName evidence="2">Sulfotransferase</fullName>
    </submittedName>
</protein>
<dbReference type="PANTHER" id="PTHR12788:SF10">
    <property type="entry name" value="PROTEIN-TYROSINE SULFOTRANSFERASE"/>
    <property type="match status" value="1"/>
</dbReference>
<dbReference type="PANTHER" id="PTHR12788">
    <property type="entry name" value="PROTEIN-TYROSINE SULFOTRANSFERASE 2"/>
    <property type="match status" value="1"/>
</dbReference>
<dbReference type="Proteomes" id="UP001207742">
    <property type="component" value="Unassembled WGS sequence"/>
</dbReference>
<keyword evidence="3" id="KW-1185">Reference proteome</keyword>
<keyword evidence="1" id="KW-0808">Transferase</keyword>
<gene>
    <name evidence="2" type="ORF">OL497_07135</name>
</gene>
<dbReference type="SUPFAM" id="SSF52540">
    <property type="entry name" value="P-loop containing nucleoside triphosphate hydrolases"/>
    <property type="match status" value="1"/>
</dbReference>
<sequence>MTDVNTQPIFIICHARSGSTLLRYILDTHEWVSCQPETEIGRLIKELYEVHTRLARGLTSLQHIPAVVAKSIRELRESYLRPPKIIWCDKSISNLTFLDLLQKSFPDARYIYLYRDCLDFIHSAFEIFNSNNAGSLFKKEIHSSGEAGSINALADLWCRNVERMMKFESDPAFHAIRVTHESIVRQPAATIQRLFDFLQLPVRNDFIENIFKINHQRGHGDPKIIWTNNIELNTVGKGYRIPIHRLHTDKIAAINQLQAALGFRPIDLTVNTAVPAHHRIGSNHPAIRQYTAGLLANIVQEFREILAEQSDQYPDAPPCILHIRDANEARYELSFHPPYVTNSTPASHIRDIISIDFHALLALLDNRTDFTSLQMKWEVFTEGSAKVLGPYLTLFL</sequence>
<reference evidence="2 3" key="1">
    <citation type="submission" date="2022-10" db="EMBL/GenBank/DDBJ databases">
        <title>Chitinophaga nivalis PC15 sp. nov., isolated from Pyeongchang county, South Korea.</title>
        <authorList>
            <person name="Trinh H.N."/>
        </authorList>
    </citation>
    <scope>NUCLEOTIDE SEQUENCE [LARGE SCALE GENOMIC DNA]</scope>
    <source>
        <strain evidence="2 3">PC14</strain>
    </source>
</reference>
<accession>A0ABT3II81</accession>
<evidence type="ECO:0000313" key="3">
    <source>
        <dbReference type="Proteomes" id="UP001207742"/>
    </source>
</evidence>
<dbReference type="InterPro" id="IPR027417">
    <property type="entry name" value="P-loop_NTPase"/>
</dbReference>
<dbReference type="EMBL" id="JAPDNS010000001">
    <property type="protein sequence ID" value="MCW3483661.1"/>
    <property type="molecule type" value="Genomic_DNA"/>
</dbReference>
<dbReference type="RefSeq" id="WP_264729181.1">
    <property type="nucleotide sequence ID" value="NZ_JAPDNR010000001.1"/>
</dbReference>
<organism evidence="2 3">
    <name type="scientific">Chitinophaga nivalis</name>
    <dbReference type="NCBI Taxonomy" id="2991709"/>
    <lineage>
        <taxon>Bacteria</taxon>
        <taxon>Pseudomonadati</taxon>
        <taxon>Bacteroidota</taxon>
        <taxon>Chitinophagia</taxon>
        <taxon>Chitinophagales</taxon>
        <taxon>Chitinophagaceae</taxon>
        <taxon>Chitinophaga</taxon>
    </lineage>
</organism>
<comment type="caution">
    <text evidence="2">The sequence shown here is derived from an EMBL/GenBank/DDBJ whole genome shotgun (WGS) entry which is preliminary data.</text>
</comment>
<dbReference type="Pfam" id="PF13469">
    <property type="entry name" value="Sulfotransfer_3"/>
    <property type="match status" value="1"/>
</dbReference>
<dbReference type="Gene3D" id="3.40.50.300">
    <property type="entry name" value="P-loop containing nucleotide triphosphate hydrolases"/>
    <property type="match status" value="1"/>
</dbReference>
<proteinExistence type="predicted"/>
<name>A0ABT3II81_9BACT</name>
<evidence type="ECO:0000256" key="1">
    <source>
        <dbReference type="ARBA" id="ARBA00022679"/>
    </source>
</evidence>